<protein>
    <submittedName>
        <fullName evidence="1">Uncharacterized protein</fullName>
    </submittedName>
</protein>
<evidence type="ECO:0000313" key="1">
    <source>
        <dbReference type="EMBL" id="XDV59117.1"/>
    </source>
</evidence>
<dbReference type="AlphaFoldDB" id="A0AB39XN10"/>
<sequence>MRAEIDAAIDAHVAEIVKTCPGVPAGAIRNSITRGMGCQCAAYLQILEKDQAA</sequence>
<organism evidence="1">
    <name type="scientific">Bradyrhizobium sp. LLZ17</name>
    <dbReference type="NCBI Taxonomy" id="3239388"/>
    <lineage>
        <taxon>Bacteria</taxon>
        <taxon>Pseudomonadati</taxon>
        <taxon>Pseudomonadota</taxon>
        <taxon>Alphaproteobacteria</taxon>
        <taxon>Hyphomicrobiales</taxon>
        <taxon>Nitrobacteraceae</taxon>
        <taxon>Bradyrhizobium</taxon>
    </lineage>
</organism>
<reference evidence="1" key="1">
    <citation type="submission" date="2024-08" db="EMBL/GenBank/DDBJ databases">
        <authorList>
            <person name="Chaddad Z."/>
            <person name="Lamrabet M."/>
            <person name="Bouhnik O."/>
            <person name="Alami S."/>
            <person name="Wipf D."/>
            <person name="Courty P.E."/>
            <person name="Missbah El Idrissi M."/>
        </authorList>
    </citation>
    <scope>NUCLEOTIDE SEQUENCE</scope>
    <source>
        <strain evidence="1">LLZ17</strain>
    </source>
</reference>
<proteinExistence type="predicted"/>
<name>A0AB39XN10_9BRAD</name>
<dbReference type="EMBL" id="CP165734">
    <property type="protein sequence ID" value="XDV59117.1"/>
    <property type="molecule type" value="Genomic_DNA"/>
</dbReference>
<accession>A0AB39XN10</accession>
<dbReference type="RefSeq" id="WP_369723655.1">
    <property type="nucleotide sequence ID" value="NZ_CP165734.1"/>
</dbReference>
<gene>
    <name evidence="1" type="ORF">AB8Z38_06730</name>
</gene>